<name>A0A382L999_9ZZZZ</name>
<feature type="non-terminal residue" evidence="1">
    <location>
        <position position="248"/>
    </location>
</feature>
<reference evidence="1" key="1">
    <citation type="submission" date="2018-05" db="EMBL/GenBank/DDBJ databases">
        <authorList>
            <person name="Lanie J.A."/>
            <person name="Ng W.-L."/>
            <person name="Kazmierczak K.M."/>
            <person name="Andrzejewski T.M."/>
            <person name="Davidsen T.M."/>
            <person name="Wayne K.J."/>
            <person name="Tettelin H."/>
            <person name="Glass J.I."/>
            <person name="Rusch D."/>
            <person name="Podicherti R."/>
            <person name="Tsui H.-C.T."/>
            <person name="Winkler M.E."/>
        </authorList>
    </citation>
    <scope>NUCLEOTIDE SEQUENCE</scope>
</reference>
<accession>A0A382L999</accession>
<dbReference type="SUPFAM" id="SSF52540">
    <property type="entry name" value="P-loop containing nucleoside triphosphate hydrolases"/>
    <property type="match status" value="1"/>
</dbReference>
<proteinExistence type="predicted"/>
<protein>
    <recommendedName>
        <fullName evidence="2">SNF2 N-terminal domain-containing protein</fullName>
    </recommendedName>
</protein>
<dbReference type="InterPro" id="IPR027417">
    <property type="entry name" value="P-loop_NTPase"/>
</dbReference>
<evidence type="ECO:0000313" key="1">
    <source>
        <dbReference type="EMBL" id="SVC33209.1"/>
    </source>
</evidence>
<dbReference type="Gene3D" id="3.40.50.300">
    <property type="entry name" value="P-loop containing nucleotide triphosphate hydrolases"/>
    <property type="match status" value="1"/>
</dbReference>
<evidence type="ECO:0008006" key="2">
    <source>
        <dbReference type="Google" id="ProtNLM"/>
    </source>
</evidence>
<dbReference type="AlphaFoldDB" id="A0A382L999"/>
<dbReference type="EMBL" id="UINC01085548">
    <property type="protein sequence ID" value="SVC33209.1"/>
    <property type="molecule type" value="Genomic_DNA"/>
</dbReference>
<organism evidence="1">
    <name type="scientific">marine metagenome</name>
    <dbReference type="NCBI Taxonomy" id="408172"/>
    <lineage>
        <taxon>unclassified sequences</taxon>
        <taxon>metagenomes</taxon>
        <taxon>ecological metagenomes</taxon>
    </lineage>
</organism>
<gene>
    <name evidence="1" type="ORF">METZ01_LOCUS286063</name>
</gene>
<sequence length="248" mass="27922">MITIGFDQSEGEITFDSDIMIDPILMNLEATLQRNAWEGDISDTENGGLSIALHVAITNFETILGFLRSASGEGVKFSKKTREVFEFIRDLLEQDIVESGETTAEHINQILSECDWNQNDRSLSEFQMMNMIKTVRRDNAAIFSVPGAGKTVEALAYSTYLTRGDCTYVIICPRNAYVAWESEMQACLGFSESSILRATGTDKELRAALLLRKKPLNAVLINYNRLWFRHNTISEYIRTREKGGTPVV</sequence>